<dbReference type="EMBL" id="JAPDMZ010000100">
    <property type="protein sequence ID" value="KAK0550063.1"/>
    <property type="molecule type" value="Genomic_DNA"/>
</dbReference>
<feature type="compositionally biased region" description="Basic residues" evidence="1">
    <location>
        <begin position="273"/>
        <end position="304"/>
    </location>
</feature>
<feature type="chain" id="PRO_5042880232" description="Ricin B lectin domain-containing protein" evidence="2">
    <location>
        <begin position="25"/>
        <end position="772"/>
    </location>
</feature>
<feature type="region of interest" description="Disordered" evidence="1">
    <location>
        <begin position="147"/>
        <end position="169"/>
    </location>
</feature>
<keyword evidence="2" id="KW-0732">Signal</keyword>
<feature type="region of interest" description="Disordered" evidence="1">
    <location>
        <begin position="73"/>
        <end position="117"/>
    </location>
</feature>
<reference evidence="3" key="1">
    <citation type="journal article" date="2023" name="PhytoFront">
        <title>Draft Genome Resources of Seven Strains of Tilletia horrida, Causal Agent of Kernel Smut of Rice.</title>
        <authorList>
            <person name="Khanal S."/>
            <person name="Antony Babu S."/>
            <person name="Zhou X.G."/>
        </authorList>
    </citation>
    <scope>NUCLEOTIDE SEQUENCE</scope>
    <source>
        <strain evidence="3">TX6</strain>
    </source>
</reference>
<feature type="region of interest" description="Disordered" evidence="1">
    <location>
        <begin position="508"/>
        <end position="547"/>
    </location>
</feature>
<name>A0AAN6JQZ4_9BASI</name>
<evidence type="ECO:0000256" key="1">
    <source>
        <dbReference type="SAM" id="MobiDB-lite"/>
    </source>
</evidence>
<protein>
    <recommendedName>
        <fullName evidence="5">Ricin B lectin domain-containing protein</fullName>
    </recommendedName>
</protein>
<gene>
    <name evidence="3" type="ORF">OC846_003820</name>
</gene>
<organism evidence="3 4">
    <name type="scientific">Tilletia horrida</name>
    <dbReference type="NCBI Taxonomy" id="155126"/>
    <lineage>
        <taxon>Eukaryota</taxon>
        <taxon>Fungi</taxon>
        <taxon>Dikarya</taxon>
        <taxon>Basidiomycota</taxon>
        <taxon>Ustilaginomycotina</taxon>
        <taxon>Exobasidiomycetes</taxon>
        <taxon>Tilletiales</taxon>
        <taxon>Tilletiaceae</taxon>
        <taxon>Tilletia</taxon>
    </lineage>
</organism>
<comment type="caution">
    <text evidence="3">The sequence shown here is derived from an EMBL/GenBank/DDBJ whole genome shotgun (WGS) entry which is preliminary data.</text>
</comment>
<sequence length="772" mass="78936">MVQLKPTFSVLSTALLLSATVSNAAPTTARVRPFQGNAVTAGKGVAAPVPQQNQMNGQAFPSVQPLVNVQDSGNLAPRQAGESSSSSEAASTGSTVGSDDVDAATPADGSAATDSTANVEPASFAADVTQSPQPQAQTLNWFMADTDTDSPEINMAGPSGPDDDDGFGDDTDAYGSSSTGAIPNQYAVKAPTAGMSNAENDATSPAWRAIPCNGEMFQGAGQTSNEANQYLAVPGASAKFDDGQYHPGQVSASPSVSASKRSIYHRLGENKKTGKKAGKKGKKSKKSKKGKKSKKHSEKKHSKEKRSYDPQTLRVEGSGINIHLIGGDLDPAVYRHDDLIRLRTRSSHVHAHIHEDDYYGDYYRHHSKHWYDHHDLYRHGGKHVHEHVHAHKRDLFATGLRGTVAVLQPLVGSLMDTGLAQQVATLVLAPLNTMLSPAGGAKAFNADPNSAAGANSANAFLLSPSSSQPGTKLMLVDSPNTAMTKPANMTDWKQVQLQATVFNLAADPATSGSPVPTSGNGTVNATTPAATGSGSGTGTPSSTSGQFCATIDTRPPSTLRMELCNANEPGTSQEFLYDPVTGQLTPFVSGSNTTQTANIQGKRQDASASTAAPGAAPASVKLVFIADAPATADTPPSPSDAAGSLDGSAPAASAAAAASSLTGSGVSEATAPLDSAAGSSPGLLASGQKFAAQTGSQQYDDSDVGYGSAVSASSVAAGSLPGSDDGAAEYANDTATMAGQGSAAGADASATRRSAFNVVRSWFSTPAVSKDF</sequence>
<feature type="compositionally biased region" description="Polar residues" evidence="1">
    <location>
        <begin position="510"/>
        <end position="524"/>
    </location>
</feature>
<evidence type="ECO:0000313" key="4">
    <source>
        <dbReference type="Proteomes" id="UP001176517"/>
    </source>
</evidence>
<accession>A0AAN6JQZ4</accession>
<feature type="signal peptide" evidence="2">
    <location>
        <begin position="1"/>
        <end position="24"/>
    </location>
</feature>
<feature type="compositionally biased region" description="Low complexity" evidence="1">
    <location>
        <begin position="525"/>
        <end position="545"/>
    </location>
</feature>
<keyword evidence="4" id="KW-1185">Reference proteome</keyword>
<feature type="compositionally biased region" description="Low complexity" evidence="1">
    <location>
        <begin position="250"/>
        <end position="259"/>
    </location>
</feature>
<feature type="compositionally biased region" description="Low complexity" evidence="1">
    <location>
        <begin position="80"/>
        <end position="98"/>
    </location>
</feature>
<evidence type="ECO:0000313" key="3">
    <source>
        <dbReference type="EMBL" id="KAK0550063.1"/>
    </source>
</evidence>
<dbReference type="Proteomes" id="UP001176517">
    <property type="component" value="Unassembled WGS sequence"/>
</dbReference>
<feature type="region of interest" description="Disordered" evidence="1">
    <location>
        <begin position="242"/>
        <end position="313"/>
    </location>
</feature>
<dbReference type="AlphaFoldDB" id="A0AAN6JQZ4"/>
<evidence type="ECO:0008006" key="5">
    <source>
        <dbReference type="Google" id="ProtNLM"/>
    </source>
</evidence>
<proteinExistence type="predicted"/>
<evidence type="ECO:0000256" key="2">
    <source>
        <dbReference type="SAM" id="SignalP"/>
    </source>
</evidence>